<keyword evidence="3" id="KW-0677">Repeat</keyword>
<evidence type="ECO:0000256" key="5">
    <source>
        <dbReference type="ARBA" id="ARBA00022833"/>
    </source>
</evidence>
<organism evidence="11 12">
    <name type="scientific">Orchesella dallaii</name>
    <dbReference type="NCBI Taxonomy" id="48710"/>
    <lineage>
        <taxon>Eukaryota</taxon>
        <taxon>Metazoa</taxon>
        <taxon>Ecdysozoa</taxon>
        <taxon>Arthropoda</taxon>
        <taxon>Hexapoda</taxon>
        <taxon>Collembola</taxon>
        <taxon>Entomobryomorpha</taxon>
        <taxon>Entomobryoidea</taxon>
        <taxon>Orchesellidae</taxon>
        <taxon>Orchesellinae</taxon>
        <taxon>Orchesella</taxon>
    </lineage>
</organism>
<dbReference type="SUPFAM" id="SSF57667">
    <property type="entry name" value="beta-beta-alpha zinc fingers"/>
    <property type="match status" value="2"/>
</dbReference>
<dbReference type="EMBL" id="CAXLJM020000048">
    <property type="protein sequence ID" value="CAL8112056.1"/>
    <property type="molecule type" value="Genomic_DNA"/>
</dbReference>
<comment type="caution">
    <text evidence="11">The sequence shown here is derived from an EMBL/GenBank/DDBJ whole genome shotgun (WGS) entry which is preliminary data.</text>
</comment>
<dbReference type="Pfam" id="PF00096">
    <property type="entry name" value="zf-C2H2"/>
    <property type="match status" value="1"/>
</dbReference>
<feature type="compositionally biased region" description="Low complexity" evidence="9">
    <location>
        <begin position="608"/>
        <end position="620"/>
    </location>
</feature>
<feature type="region of interest" description="Disordered" evidence="9">
    <location>
        <begin position="449"/>
        <end position="499"/>
    </location>
</feature>
<evidence type="ECO:0000256" key="1">
    <source>
        <dbReference type="ARBA" id="ARBA00004123"/>
    </source>
</evidence>
<keyword evidence="4 7" id="KW-0863">Zinc-finger</keyword>
<evidence type="ECO:0000256" key="7">
    <source>
        <dbReference type="PROSITE-ProRule" id="PRU00042"/>
    </source>
</evidence>
<keyword evidence="6" id="KW-0539">Nucleus</keyword>
<proteinExistence type="predicted"/>
<dbReference type="Gene3D" id="3.30.160.60">
    <property type="entry name" value="Classic Zinc Finger"/>
    <property type="match status" value="5"/>
</dbReference>
<evidence type="ECO:0000256" key="4">
    <source>
        <dbReference type="ARBA" id="ARBA00022771"/>
    </source>
</evidence>
<reference evidence="11 12" key="1">
    <citation type="submission" date="2024-08" db="EMBL/GenBank/DDBJ databases">
        <authorList>
            <person name="Cucini C."/>
            <person name="Frati F."/>
        </authorList>
    </citation>
    <scope>NUCLEOTIDE SEQUENCE [LARGE SCALE GENOMIC DNA]</scope>
</reference>
<keyword evidence="5" id="KW-0862">Zinc</keyword>
<feature type="region of interest" description="Disordered" evidence="9">
    <location>
        <begin position="1033"/>
        <end position="1063"/>
    </location>
</feature>
<evidence type="ECO:0000256" key="6">
    <source>
        <dbReference type="ARBA" id="ARBA00023242"/>
    </source>
</evidence>
<feature type="domain" description="C2H2-type" evidence="10">
    <location>
        <begin position="977"/>
        <end position="1004"/>
    </location>
</feature>
<dbReference type="PANTHER" id="PTHR24394:SF29">
    <property type="entry name" value="MYONEURIN"/>
    <property type="match status" value="1"/>
</dbReference>
<name>A0ABP1QXE5_9HEXA</name>
<protein>
    <recommendedName>
        <fullName evidence="10">C2H2-type domain-containing protein</fullName>
    </recommendedName>
</protein>
<feature type="coiled-coil region" evidence="8">
    <location>
        <begin position="102"/>
        <end position="129"/>
    </location>
</feature>
<dbReference type="InterPro" id="IPR036236">
    <property type="entry name" value="Znf_C2H2_sf"/>
</dbReference>
<evidence type="ECO:0000259" key="10">
    <source>
        <dbReference type="PROSITE" id="PS50157"/>
    </source>
</evidence>
<feature type="compositionally biased region" description="Basic and acidic residues" evidence="9">
    <location>
        <begin position="854"/>
        <end position="866"/>
    </location>
</feature>
<feature type="region of interest" description="Disordered" evidence="9">
    <location>
        <begin position="267"/>
        <end position="300"/>
    </location>
</feature>
<feature type="compositionally biased region" description="Acidic residues" evidence="9">
    <location>
        <begin position="621"/>
        <end position="631"/>
    </location>
</feature>
<feature type="region of interest" description="Disordered" evidence="9">
    <location>
        <begin position="607"/>
        <end position="679"/>
    </location>
</feature>
<feature type="region of interest" description="Disordered" evidence="9">
    <location>
        <begin position="802"/>
        <end position="866"/>
    </location>
</feature>
<gene>
    <name evidence="11" type="ORF">ODALV1_LOCUS15465</name>
</gene>
<evidence type="ECO:0000313" key="11">
    <source>
        <dbReference type="EMBL" id="CAL8112056.1"/>
    </source>
</evidence>
<feature type="domain" description="C2H2-type" evidence="10">
    <location>
        <begin position="565"/>
        <end position="594"/>
    </location>
</feature>
<sequence length="1281" mass="146408">MDMDYPSGSGNSNYNYCLLCCDNVTRFRQDPVYIISENVIVKDDQVERDSEEDNGGGEPFLTNPSLTQILHCFLNLFSIKSTSNLKQKTLEWEKVFPYCVNCKSQLISLLNLRKQVEELEKEIKEKVIRSEEIFELVGVYNEENSYHEIRSKILRKDPRLSKKHIAPPAPAPATTVVNLRRSPRKARESARMYETRSSNQITDDEFPCEINLEEPEVEFVTFLDDHNEKDTNESLEDPLAPTKLMEDEEFPETVSVQDINKRIRTATELKQTQLRATTKKSDKPRQRRLPKGVPNPAATTDTYTYRNVTLTKVGDGSVFACTLCSSVLKNRKEIFQRHIAFFHTDLFICSYPGCGVKVSSKRNLDRHARLHLEKRKVMKFKTRTPRKVGEAIRIRICEDSSSNLRAVSEDEVPSENNTVVRTTAEVDFFLQKPIKKDVEEESLETFADPLAHSTSQEAEELPEEAISLQDKKRVGGSKSTEKESKRTKQQTTLEKLSQRRPYRFRKEGAKPSWTFVTEETFTYHNITLTKLGNGSTFSCNTCSAVLRNSKSMFERHVAFYHTNLFVCSYPGCGLKVSSKRNLDRHYNLHLTKPKVLILKRTPGKIRKPITIPESSSSDDTTTTEEEEDPLESEVVSETGPVVDEGSSLDVPAEEPSEAVSLEDGKRRVRRTTAEQSKRINQQATVEKLTKQRRHRIRKEVERRKFHWDSVTTDTFTYQNVTLTKVGNGSTFSCNSCSAVLRNSKSMFERHVAFYHTNLFVCSYPGCGLKVCSQRNLDCHYKLHLTKPKVLILRRNQGKIRKPFKVSEMSSSDEISEDEEHPSTNEVGPGTGPDTGQDSSLAAPSVPTVKKKRSRTDADRLQRLKQRRLEIKREQTRRYYHSHPKVTNPLKNVVTKDTYTYKNVTLTKVGDGSTFSCSLCSAMLKNSNSTFRRHVALVHVDLFVCPIPDCGKKFGSAMSLRKHSRLHLTKVHVKDDGYPCEICGRPYVTKKQVKIHKWTHFSEEDKYYEITLGNKPPDPQAIIEVEKHKQRHRSKFKKKVKGISETTKGHVRRKDPVSKPMTTSPSPFVLSDTVTLHNVTLTKSRDGSTFSCNSCSTELQNCSSVLERHVVRTHTSLYVCSFPGCGMRASSKASLYNHTRLHADKDNPNYSCHICGRPFIDRGKVNSHKWTHFSEEDKNEAIARGEKPPLHHLKTVQCDQCAYTCHTKFVLSLHQKRNHSTPEEREKDRVLCTVCGKRVLFINQHMETHGEKAINKLHVCAICGKRFAYDSGLARHKKQAHR</sequence>
<comment type="subcellular location">
    <subcellularLocation>
        <location evidence="1">Nucleus</location>
    </subcellularLocation>
</comment>
<keyword evidence="2" id="KW-0479">Metal-binding</keyword>
<evidence type="ECO:0000256" key="3">
    <source>
        <dbReference type="ARBA" id="ARBA00022737"/>
    </source>
</evidence>
<feature type="domain" description="C2H2-type" evidence="10">
    <location>
        <begin position="942"/>
        <end position="966"/>
    </location>
</feature>
<dbReference type="PANTHER" id="PTHR24394">
    <property type="entry name" value="ZINC FINGER PROTEIN"/>
    <property type="match status" value="1"/>
</dbReference>
<dbReference type="Proteomes" id="UP001642540">
    <property type="component" value="Unassembled WGS sequence"/>
</dbReference>
<evidence type="ECO:0000256" key="8">
    <source>
        <dbReference type="SAM" id="Coils"/>
    </source>
</evidence>
<dbReference type="PROSITE" id="PS00028">
    <property type="entry name" value="ZINC_FINGER_C2H2_1"/>
    <property type="match status" value="8"/>
</dbReference>
<feature type="domain" description="C2H2-type" evidence="10">
    <location>
        <begin position="347"/>
        <end position="376"/>
    </location>
</feature>
<accession>A0ABP1QXE5</accession>
<dbReference type="PROSITE" id="PS50157">
    <property type="entry name" value="ZINC_FINGER_C2H2_2"/>
    <property type="match status" value="7"/>
</dbReference>
<evidence type="ECO:0000256" key="9">
    <source>
        <dbReference type="SAM" id="MobiDB-lite"/>
    </source>
</evidence>
<keyword evidence="12" id="KW-1185">Reference proteome</keyword>
<evidence type="ECO:0000313" key="12">
    <source>
        <dbReference type="Proteomes" id="UP001642540"/>
    </source>
</evidence>
<dbReference type="SMART" id="SM00355">
    <property type="entry name" value="ZnF_C2H2"/>
    <property type="match status" value="15"/>
</dbReference>
<feature type="domain" description="C2H2-type" evidence="10">
    <location>
        <begin position="1117"/>
        <end position="1146"/>
    </location>
</feature>
<feature type="domain" description="C2H2-type" evidence="10">
    <location>
        <begin position="1257"/>
        <end position="1281"/>
    </location>
</feature>
<keyword evidence="8" id="KW-0175">Coiled coil</keyword>
<feature type="domain" description="C2H2-type" evidence="10">
    <location>
        <begin position="1149"/>
        <end position="1176"/>
    </location>
</feature>
<dbReference type="InterPro" id="IPR013087">
    <property type="entry name" value="Znf_C2H2_type"/>
</dbReference>
<feature type="compositionally biased region" description="Basic and acidic residues" evidence="9">
    <location>
        <begin position="469"/>
        <end position="486"/>
    </location>
</feature>
<evidence type="ECO:0000256" key="2">
    <source>
        <dbReference type="ARBA" id="ARBA00022723"/>
    </source>
</evidence>